<dbReference type="Proteomes" id="UP001159405">
    <property type="component" value="Unassembled WGS sequence"/>
</dbReference>
<feature type="non-terminal residue" evidence="2">
    <location>
        <position position="1"/>
    </location>
</feature>
<proteinExistence type="predicted"/>
<keyword evidence="3" id="KW-1185">Reference proteome</keyword>
<evidence type="ECO:0000313" key="3">
    <source>
        <dbReference type="Proteomes" id="UP001159405"/>
    </source>
</evidence>
<feature type="region of interest" description="Disordered" evidence="1">
    <location>
        <begin position="98"/>
        <end position="137"/>
    </location>
</feature>
<protein>
    <submittedName>
        <fullName evidence="2">Uncharacterized protein</fullName>
    </submittedName>
</protein>
<feature type="compositionally biased region" description="Basic and acidic residues" evidence="1">
    <location>
        <begin position="115"/>
        <end position="126"/>
    </location>
</feature>
<evidence type="ECO:0000256" key="1">
    <source>
        <dbReference type="SAM" id="MobiDB-lite"/>
    </source>
</evidence>
<evidence type="ECO:0000313" key="2">
    <source>
        <dbReference type="EMBL" id="CAH3163965.1"/>
    </source>
</evidence>
<gene>
    <name evidence="2" type="ORF">PLOB_00006074</name>
</gene>
<reference evidence="2 3" key="1">
    <citation type="submission" date="2022-05" db="EMBL/GenBank/DDBJ databases">
        <authorList>
            <consortium name="Genoscope - CEA"/>
            <person name="William W."/>
        </authorList>
    </citation>
    <scope>NUCLEOTIDE SEQUENCE [LARGE SCALE GENOMIC DNA]</scope>
</reference>
<comment type="caution">
    <text evidence="2">The sequence shown here is derived from an EMBL/GenBank/DDBJ whole genome shotgun (WGS) entry which is preliminary data.</text>
</comment>
<organism evidence="2 3">
    <name type="scientific">Porites lobata</name>
    <dbReference type="NCBI Taxonomy" id="104759"/>
    <lineage>
        <taxon>Eukaryota</taxon>
        <taxon>Metazoa</taxon>
        <taxon>Cnidaria</taxon>
        <taxon>Anthozoa</taxon>
        <taxon>Hexacorallia</taxon>
        <taxon>Scleractinia</taxon>
        <taxon>Fungiina</taxon>
        <taxon>Poritidae</taxon>
        <taxon>Porites</taxon>
    </lineage>
</organism>
<dbReference type="EMBL" id="CALNXK010000127">
    <property type="protein sequence ID" value="CAH3163965.1"/>
    <property type="molecule type" value="Genomic_DNA"/>
</dbReference>
<accession>A0ABN8QHY9</accession>
<name>A0ABN8QHY9_9CNID</name>
<sequence length="383" mass="43426">GFFLVWFYRPRRESNQKKNDSTDTRNEEGLLTDGTTFGKKINQHLSEERPKTKQISLRMEIIGRVGLKNSGKVFGVQRTEHWKTKLSKGNELVRGVNGVKRKEERQGKLSKVVKQKTEPEERKDLFPRPTAVKTGNSPLSSDVNTAFRTILEYLKKAMSVCSLKAKLSFKDYSVSVNKPCEFVELVKCCLVLDAEKRQVKFKIHKGVAISAINACIPPPVKKAKSVIRAAIKRIPLQNQTAITKLFSAIFKVLATKQDRDYVTMSQDDVIDNDMSFEQLMSSNKLYSTLVALDLKILCSKSVVVELKRRQILAGIRRGRVVLDASQGLQIFKEPRVFMRSEEVQVALVTLAKWVSSHQQFGVLQNVLEVVKCLQAVTNYRGKH</sequence>